<dbReference type="Pfam" id="PF18759">
    <property type="entry name" value="Plavaka"/>
    <property type="match status" value="1"/>
</dbReference>
<feature type="compositionally biased region" description="Basic and acidic residues" evidence="1">
    <location>
        <begin position="500"/>
        <end position="512"/>
    </location>
</feature>
<name>A0ABQ0L6A7_MYCCL</name>
<accession>A0ABQ0L6A7</accession>
<evidence type="ECO:0000313" key="2">
    <source>
        <dbReference type="EMBL" id="GAT45954.1"/>
    </source>
</evidence>
<organism evidence="2 3">
    <name type="scientific">Mycena chlorophos</name>
    <name type="common">Agaric fungus</name>
    <name type="synonym">Agaricus chlorophos</name>
    <dbReference type="NCBI Taxonomy" id="658473"/>
    <lineage>
        <taxon>Eukaryota</taxon>
        <taxon>Fungi</taxon>
        <taxon>Dikarya</taxon>
        <taxon>Basidiomycota</taxon>
        <taxon>Agaricomycotina</taxon>
        <taxon>Agaricomycetes</taxon>
        <taxon>Agaricomycetidae</taxon>
        <taxon>Agaricales</taxon>
        <taxon>Marasmiineae</taxon>
        <taxon>Mycenaceae</taxon>
        <taxon>Mycena</taxon>
    </lineage>
</organism>
<evidence type="ECO:0000256" key="1">
    <source>
        <dbReference type="SAM" id="MobiDB-lite"/>
    </source>
</evidence>
<feature type="compositionally biased region" description="Acidic residues" evidence="1">
    <location>
        <begin position="825"/>
        <end position="841"/>
    </location>
</feature>
<proteinExistence type="predicted"/>
<evidence type="ECO:0000313" key="3">
    <source>
        <dbReference type="Proteomes" id="UP000815677"/>
    </source>
</evidence>
<protein>
    <submittedName>
        <fullName evidence="2">Uncharacterized protein</fullName>
    </submittedName>
</protein>
<reference evidence="2" key="1">
    <citation type="submission" date="2014-09" db="EMBL/GenBank/DDBJ databases">
        <title>Genome sequence of the luminous mushroom Mycena chlorophos for searching fungal bioluminescence genes.</title>
        <authorList>
            <person name="Tanaka Y."/>
            <person name="Kasuga D."/>
            <person name="Oba Y."/>
            <person name="Hase S."/>
            <person name="Sato K."/>
            <person name="Oba Y."/>
            <person name="Sakakibara Y."/>
        </authorList>
    </citation>
    <scope>NUCLEOTIDE SEQUENCE</scope>
</reference>
<gene>
    <name evidence="2" type="ORF">MCHLO_03502</name>
</gene>
<feature type="region of interest" description="Disordered" evidence="1">
    <location>
        <begin position="825"/>
        <end position="868"/>
    </location>
</feature>
<dbReference type="Proteomes" id="UP000815677">
    <property type="component" value="Unassembled WGS sequence"/>
</dbReference>
<feature type="region of interest" description="Disordered" evidence="1">
    <location>
        <begin position="500"/>
        <end position="537"/>
    </location>
</feature>
<keyword evidence="3" id="KW-1185">Reference proteome</keyword>
<sequence>MLRAHCKIIEGMTEPHLETVVAALMFWSDATHLANFGTASLWPLYLFFGNHSKFLRGKPTARAGYHQAYFPSVPDSVKDAYQKKFGVAMPPEVLTHVKRELIHAVWSQLLFTADFIHAYLHGIEITCWDKILRLIFPRLLTYSADYPEKVLLATIKSLGGCPCHRCFIPKDKIHDLGTKADVKRRQNVRQDVPHWRSIVNIARDFIYRLGRKVTGTNVDALLKAKSWVPTRNAFSKIKDEADPEFDIFKVLVPDVLHEVELGVVKAAFTHMVRVLDATTKQTAEMDSRFRRVPSFGPATIRRFYGNVSDMKQFAARTYEDVLQCLAPVIDGLFSDDRFDLDGLMLDYTWDLATYHAYSKMRLHTTSTLERMEVAKVELGKSARRFAFRTSKIKTVETEKEYKARIRRIAKDKARKSDSREAGPVDRMVKLEKEFNLNTPKFHYLGDYPDAIVETGPLDGTSTQIGELAHVTAKQLYGRTNRRAADAQIATHEHRTRIVLDTERRMDEEERRSHLPAAEDDPLPPLSPDKHHQISASQKTHWTLGRFKLLPGMDDDPAYENFVPKLRAHLRRRLLGHPYAGPDSPDRYHRQELNDVLIDKDRIYTHALMHLNYTNYAMRRDQDVVSPRTHPNIMVLSHEDGPHPYSYGHVLAIFHVWVRLRDGQQQRVEVLWIRWYRFDTKYRSGWRHKRLHRVEFVDHEEPDAFSFLDPQDVIRAVHLVPQFRMGRHSDALPRSIARSYDVADDDDADWAYYNINWFVDRDMVMRYHADAVGHQLAVPPADDVQAEVEDGEEDEPEMDVDALTIAQILALPDEDGEDDLMGLLEEEERQREDEEAEAEEEGGNAAQRQPNVLLRGDEALYDAADQSEF</sequence>
<dbReference type="EMBL" id="DF842020">
    <property type="protein sequence ID" value="GAT45954.1"/>
    <property type="molecule type" value="Genomic_DNA"/>
</dbReference>
<dbReference type="InterPro" id="IPR041078">
    <property type="entry name" value="Plavaka"/>
</dbReference>